<protein>
    <submittedName>
        <fullName evidence="2">Uncharacterized protein</fullName>
    </submittedName>
</protein>
<evidence type="ECO:0000313" key="3">
    <source>
        <dbReference type="Proteomes" id="UP000460718"/>
    </source>
</evidence>
<dbReference type="PROSITE" id="PS51257">
    <property type="entry name" value="PROKAR_LIPOPROTEIN"/>
    <property type="match status" value="1"/>
</dbReference>
<dbReference type="EMBL" id="QXFW01002676">
    <property type="protein sequence ID" value="KAE8976360.1"/>
    <property type="molecule type" value="Genomic_DNA"/>
</dbReference>
<dbReference type="AlphaFoldDB" id="A0A6A3I2D0"/>
<sequence>MRTASSSSCLSSSASSCFGSSSLGLANSTLAIPPSRRFQPQPEAYRVRLSPSLRPHPASGRRVAPLPHILSAFPRPPSTLGSQRVASRVASAPGAKWL</sequence>
<feature type="region of interest" description="Disordered" evidence="1">
    <location>
        <begin position="74"/>
        <end position="98"/>
    </location>
</feature>
<evidence type="ECO:0000256" key="1">
    <source>
        <dbReference type="SAM" id="MobiDB-lite"/>
    </source>
</evidence>
<evidence type="ECO:0000313" key="2">
    <source>
        <dbReference type="EMBL" id="KAE8976360.1"/>
    </source>
</evidence>
<name>A0A6A3I2D0_9STRA</name>
<feature type="region of interest" description="Disordered" evidence="1">
    <location>
        <begin position="1"/>
        <end position="20"/>
    </location>
</feature>
<accession>A0A6A3I2D0</accession>
<organism evidence="2 3">
    <name type="scientific">Phytophthora fragariae</name>
    <dbReference type="NCBI Taxonomy" id="53985"/>
    <lineage>
        <taxon>Eukaryota</taxon>
        <taxon>Sar</taxon>
        <taxon>Stramenopiles</taxon>
        <taxon>Oomycota</taxon>
        <taxon>Peronosporomycetes</taxon>
        <taxon>Peronosporales</taxon>
        <taxon>Peronosporaceae</taxon>
        <taxon>Phytophthora</taxon>
    </lineage>
</organism>
<proteinExistence type="predicted"/>
<reference evidence="2 3" key="1">
    <citation type="submission" date="2018-09" db="EMBL/GenBank/DDBJ databases">
        <title>Genomic investigation of the strawberry pathogen Phytophthora fragariae indicates pathogenicity is determined by transcriptional variation in three key races.</title>
        <authorList>
            <person name="Adams T.M."/>
            <person name="Armitage A.D."/>
            <person name="Sobczyk M.K."/>
            <person name="Bates H.J."/>
            <person name="Dunwell J.M."/>
            <person name="Nellist C.F."/>
            <person name="Harrison R.J."/>
        </authorList>
    </citation>
    <scope>NUCLEOTIDE SEQUENCE [LARGE SCALE GENOMIC DNA]</scope>
    <source>
        <strain evidence="2 3">SCRP245</strain>
    </source>
</reference>
<comment type="caution">
    <text evidence="2">The sequence shown here is derived from an EMBL/GenBank/DDBJ whole genome shotgun (WGS) entry which is preliminary data.</text>
</comment>
<dbReference type="Proteomes" id="UP000460718">
    <property type="component" value="Unassembled WGS sequence"/>
</dbReference>
<gene>
    <name evidence="2" type="ORF">PF011_g24086</name>
</gene>